<name>A0A0C3EXV6_PILCF</name>
<dbReference type="InParanoid" id="A0A0C3EXV6"/>
<gene>
    <name evidence="2" type="ORF">PILCRDRAFT_15782</name>
</gene>
<evidence type="ECO:0000313" key="3">
    <source>
        <dbReference type="Proteomes" id="UP000054166"/>
    </source>
</evidence>
<dbReference type="HOGENOM" id="CLU_715937_0_0_1"/>
<dbReference type="EMBL" id="KN833106">
    <property type="protein sequence ID" value="KIM72799.1"/>
    <property type="molecule type" value="Genomic_DNA"/>
</dbReference>
<sequence length="386" mass="44282">MSRERLIYALLEVKEILDDLPAIEPGASQGTHSENQNIDELFEDLLKDATNKGYARRARADIQDPENTEPEEDEPGASPNSQPDDEEEEDPQPVTKVDKLVRGFLKHKRRNAMHPAETLDLLTAQPIQVRSQQERDAFVRILAGIEWHDEDVWYLHCEPYVVEQHVSFDAHRMASTICDKVTDVTARLHRRHELIDTYTSNIVSERMVHTMLIKVDWVRFADDYNGLSFGQKTVWLKEGYMRANMEQFAGLNPTETKTKFSELDDDFKRWKKKVGNDTTARNRLYELFLEYGAMIILDPTWNIQALRAHSGANSHKALLRLKSRLPDHQNQDGEPIHALAPFQPAIEHALVCIVSKLAGPEAGAYVDEFLDSFTPEIRIPRLNGYD</sequence>
<reference evidence="3" key="2">
    <citation type="submission" date="2015-01" db="EMBL/GenBank/DDBJ databases">
        <title>Evolutionary Origins and Diversification of the Mycorrhizal Mutualists.</title>
        <authorList>
            <consortium name="DOE Joint Genome Institute"/>
            <consortium name="Mycorrhizal Genomics Consortium"/>
            <person name="Kohler A."/>
            <person name="Kuo A."/>
            <person name="Nagy L.G."/>
            <person name="Floudas D."/>
            <person name="Copeland A."/>
            <person name="Barry K.W."/>
            <person name="Cichocki N."/>
            <person name="Veneault-Fourrey C."/>
            <person name="LaButti K."/>
            <person name="Lindquist E.A."/>
            <person name="Lipzen A."/>
            <person name="Lundell T."/>
            <person name="Morin E."/>
            <person name="Murat C."/>
            <person name="Riley R."/>
            <person name="Ohm R."/>
            <person name="Sun H."/>
            <person name="Tunlid A."/>
            <person name="Henrissat B."/>
            <person name="Grigoriev I.V."/>
            <person name="Hibbett D.S."/>
            <person name="Martin F."/>
        </authorList>
    </citation>
    <scope>NUCLEOTIDE SEQUENCE [LARGE SCALE GENOMIC DNA]</scope>
    <source>
        <strain evidence="3">F 1598</strain>
    </source>
</reference>
<reference evidence="2 3" key="1">
    <citation type="submission" date="2014-04" db="EMBL/GenBank/DDBJ databases">
        <authorList>
            <consortium name="DOE Joint Genome Institute"/>
            <person name="Kuo A."/>
            <person name="Tarkka M."/>
            <person name="Buscot F."/>
            <person name="Kohler A."/>
            <person name="Nagy L.G."/>
            <person name="Floudas D."/>
            <person name="Copeland A."/>
            <person name="Barry K.W."/>
            <person name="Cichocki N."/>
            <person name="Veneault-Fourrey C."/>
            <person name="LaButti K."/>
            <person name="Lindquist E.A."/>
            <person name="Lipzen A."/>
            <person name="Lundell T."/>
            <person name="Morin E."/>
            <person name="Murat C."/>
            <person name="Sun H."/>
            <person name="Tunlid A."/>
            <person name="Henrissat B."/>
            <person name="Grigoriev I.V."/>
            <person name="Hibbett D.S."/>
            <person name="Martin F."/>
            <person name="Nordberg H.P."/>
            <person name="Cantor M.N."/>
            <person name="Hua S.X."/>
        </authorList>
    </citation>
    <scope>NUCLEOTIDE SEQUENCE [LARGE SCALE GENOMIC DNA]</scope>
    <source>
        <strain evidence="2 3">F 1598</strain>
    </source>
</reference>
<organism evidence="2 3">
    <name type="scientific">Piloderma croceum (strain F 1598)</name>
    <dbReference type="NCBI Taxonomy" id="765440"/>
    <lineage>
        <taxon>Eukaryota</taxon>
        <taxon>Fungi</taxon>
        <taxon>Dikarya</taxon>
        <taxon>Basidiomycota</taxon>
        <taxon>Agaricomycotina</taxon>
        <taxon>Agaricomycetes</taxon>
        <taxon>Agaricomycetidae</taxon>
        <taxon>Atheliales</taxon>
        <taxon>Atheliaceae</taxon>
        <taxon>Piloderma</taxon>
    </lineage>
</organism>
<feature type="compositionally biased region" description="Acidic residues" evidence="1">
    <location>
        <begin position="63"/>
        <end position="75"/>
    </location>
</feature>
<evidence type="ECO:0000256" key="1">
    <source>
        <dbReference type="SAM" id="MobiDB-lite"/>
    </source>
</evidence>
<dbReference type="OrthoDB" id="3268555at2759"/>
<evidence type="ECO:0000313" key="2">
    <source>
        <dbReference type="EMBL" id="KIM72799.1"/>
    </source>
</evidence>
<dbReference type="AlphaFoldDB" id="A0A0C3EXV6"/>
<dbReference type="Proteomes" id="UP000054166">
    <property type="component" value="Unassembled WGS sequence"/>
</dbReference>
<feature type="region of interest" description="Disordered" evidence="1">
    <location>
        <begin position="53"/>
        <end position="97"/>
    </location>
</feature>
<proteinExistence type="predicted"/>
<accession>A0A0C3EXV6</accession>
<keyword evidence="3" id="KW-1185">Reference proteome</keyword>
<protein>
    <submittedName>
        <fullName evidence="2">Uncharacterized protein</fullName>
    </submittedName>
</protein>